<feature type="binding site" evidence="5">
    <location>
        <begin position="126"/>
        <end position="129"/>
    </location>
    <ligand>
        <name>pyridoxal 5'-phosphate</name>
        <dbReference type="ChEBI" id="CHEBI:597326"/>
    </ligand>
</feature>
<keyword evidence="4 5" id="KW-0663">Pyridoxal phosphate</keyword>
<feature type="binding site" evidence="5">
    <location>
        <position position="99"/>
    </location>
    <ligand>
        <name>pyridoxal 5'-phosphate</name>
        <dbReference type="ChEBI" id="CHEBI:597326"/>
    </ligand>
</feature>
<dbReference type="GO" id="GO:0009435">
    <property type="term" value="P:NAD+ biosynthetic process"/>
    <property type="evidence" value="ECO:0007669"/>
    <property type="project" value="UniProtKB-UniRule"/>
</dbReference>
<feature type="binding site" evidence="5">
    <location>
        <position position="198"/>
    </location>
    <ligand>
        <name>pyridoxal 5'-phosphate</name>
        <dbReference type="ChEBI" id="CHEBI:597326"/>
    </ligand>
</feature>
<evidence type="ECO:0000313" key="10">
    <source>
        <dbReference type="Proteomes" id="UP001333710"/>
    </source>
</evidence>
<dbReference type="GO" id="GO:0019441">
    <property type="term" value="P:L-tryptophan catabolic process to kynurenine"/>
    <property type="evidence" value="ECO:0007669"/>
    <property type="project" value="TreeGrafter"/>
</dbReference>
<comment type="catalytic activity">
    <reaction evidence="5 7">
        <text>L-kynurenine + H2O = anthranilate + L-alanine + H(+)</text>
        <dbReference type="Rhea" id="RHEA:16813"/>
        <dbReference type="ChEBI" id="CHEBI:15377"/>
        <dbReference type="ChEBI" id="CHEBI:15378"/>
        <dbReference type="ChEBI" id="CHEBI:16567"/>
        <dbReference type="ChEBI" id="CHEBI:57959"/>
        <dbReference type="ChEBI" id="CHEBI:57972"/>
        <dbReference type="EC" id="3.7.1.3"/>
    </reaction>
</comment>
<keyword evidence="3 5" id="KW-0378">Hydrolase</keyword>
<evidence type="ECO:0000256" key="7">
    <source>
        <dbReference type="PIRNR" id="PIRNR038800"/>
    </source>
</evidence>
<comment type="pathway">
    <text evidence="5 7">Cofactor biosynthesis; NAD(+) biosynthesis; quinolinate from L-kynurenine: step 2/3.</text>
</comment>
<feature type="modified residue" description="N6-(pyridoxal phosphate)lysine" evidence="5">
    <location>
        <position position="224"/>
    </location>
</feature>
<dbReference type="Pfam" id="PF01053">
    <property type="entry name" value="Cys_Met_Meta_PP"/>
    <property type="match status" value="1"/>
</dbReference>
<comment type="function">
    <text evidence="5 7">Catalyzes the cleavage of L-kynurenine (L-Kyn) and L-3-hydroxykynurenine (L-3OHKyn) into anthranilic acid (AA) and 3-hydroxyanthranilic acid (3-OHAA), respectively.</text>
</comment>
<feature type="binding site" evidence="5">
    <location>
        <position position="169"/>
    </location>
    <ligand>
        <name>pyridoxal 5'-phosphate</name>
        <dbReference type="ChEBI" id="CHEBI:597326"/>
    </ligand>
</feature>
<organism evidence="9 10">
    <name type="scientific">Planctobacterium marinum</name>
    <dbReference type="NCBI Taxonomy" id="1631968"/>
    <lineage>
        <taxon>Bacteria</taxon>
        <taxon>Pseudomonadati</taxon>
        <taxon>Pseudomonadota</taxon>
        <taxon>Gammaproteobacteria</taxon>
        <taxon>Alteromonadales</taxon>
        <taxon>Alteromonadaceae</taxon>
        <taxon>Planctobacterium</taxon>
    </lineage>
</organism>
<dbReference type="Pfam" id="PF22580">
    <property type="entry name" value="KYNU_C"/>
    <property type="match status" value="1"/>
</dbReference>
<sequence length="413" mass="45844">MMMKSIDLKALDAEDTLNSLKKEFYQPDGVIYLDGNSLGMMPRIAAQRVQEVTRQQWGHDLITSWNKHQWIDLPQKVGDRIGGLIGAAPGQTVCCDSISVNLFKVLASALRLRPGKTKIVSTEDNFPTDLYMVQGLEALLGESQCHLKLVNEAELAQAIDEQTVAVLVTEVNFRTGRRLDIEELCAAAHNAGALCIVDLAHSTGVLPVALDNWQVDFAVGCTYKYLNGGPGAPAFVYAAKRHQHAMQQPLYGWMGHSNGFTFSPQYQPADSIQQMLVGTPAIIAMSAVDAALDVYDKTSISAIRQKSMKMTEVFLKLLALSAPCRELRCISPQAAEERGSQLSFEFDHAWGVCQALIKSDIIADFRAPCYLRFGFSPLYNSFQQLGEVVSELEQIMHEKRYLKPEFQTRHKVT</sequence>
<protein>
    <recommendedName>
        <fullName evidence="5 6">Kynureninase</fullName>
        <ecNumber evidence="5 6">3.7.1.3</ecNumber>
    </recommendedName>
    <alternativeName>
        <fullName evidence="5">L-kynurenine hydrolase</fullName>
    </alternativeName>
</protein>
<dbReference type="GO" id="GO:0005737">
    <property type="term" value="C:cytoplasm"/>
    <property type="evidence" value="ECO:0007669"/>
    <property type="project" value="UniProtKB-UniRule"/>
</dbReference>
<dbReference type="PIRSF" id="PIRSF038800">
    <property type="entry name" value="KYNU"/>
    <property type="match status" value="1"/>
</dbReference>
<feature type="binding site" evidence="5">
    <location>
        <position position="223"/>
    </location>
    <ligand>
        <name>pyridoxal 5'-phosphate</name>
        <dbReference type="ChEBI" id="CHEBI:597326"/>
    </ligand>
</feature>
<dbReference type="Gene3D" id="3.90.1150.10">
    <property type="entry name" value="Aspartate Aminotransferase, domain 1"/>
    <property type="match status" value="1"/>
</dbReference>
<dbReference type="EMBL" id="AP027272">
    <property type="protein sequence ID" value="BDX07437.1"/>
    <property type="molecule type" value="Genomic_DNA"/>
</dbReference>
<dbReference type="GO" id="GO:0019346">
    <property type="term" value="P:transsulfuration"/>
    <property type="evidence" value="ECO:0007669"/>
    <property type="project" value="InterPro"/>
</dbReference>
<feature type="binding site" evidence="5">
    <location>
        <position position="201"/>
    </location>
    <ligand>
        <name>pyridoxal 5'-phosphate</name>
        <dbReference type="ChEBI" id="CHEBI:597326"/>
    </ligand>
</feature>
<accession>A0AA48HRL8</accession>
<dbReference type="Proteomes" id="UP001333710">
    <property type="component" value="Chromosome"/>
</dbReference>
<dbReference type="GO" id="GO:0030429">
    <property type="term" value="F:kynureninase activity"/>
    <property type="evidence" value="ECO:0007669"/>
    <property type="project" value="UniProtKB-UniRule"/>
</dbReference>
<dbReference type="KEGG" id="pmaw:MACH26_29580"/>
<evidence type="ECO:0000256" key="8">
    <source>
        <dbReference type="RuleBase" id="RU362118"/>
    </source>
</evidence>
<evidence type="ECO:0000256" key="3">
    <source>
        <dbReference type="ARBA" id="ARBA00022801"/>
    </source>
</evidence>
<feature type="binding site" evidence="5">
    <location>
        <position position="98"/>
    </location>
    <ligand>
        <name>pyridoxal 5'-phosphate</name>
        <dbReference type="ChEBI" id="CHEBI:597326"/>
    </ligand>
</feature>
<dbReference type="GO" id="GO:0019805">
    <property type="term" value="P:quinolinate biosynthetic process"/>
    <property type="evidence" value="ECO:0007669"/>
    <property type="project" value="UniProtKB-UniRule"/>
</dbReference>
<dbReference type="AlphaFoldDB" id="A0AA48HRL8"/>
<evidence type="ECO:0000256" key="4">
    <source>
        <dbReference type="ARBA" id="ARBA00022898"/>
    </source>
</evidence>
<keyword evidence="10" id="KW-1185">Reference proteome</keyword>
<feature type="binding site" evidence="5">
    <location>
        <position position="279"/>
    </location>
    <ligand>
        <name>pyridoxal 5'-phosphate</name>
        <dbReference type="ChEBI" id="CHEBI:597326"/>
    </ligand>
</feature>
<dbReference type="Gene3D" id="3.40.640.10">
    <property type="entry name" value="Type I PLP-dependent aspartate aminotransferase-like (Major domain)"/>
    <property type="match status" value="1"/>
</dbReference>
<dbReference type="GO" id="GO:0043420">
    <property type="term" value="P:anthranilate metabolic process"/>
    <property type="evidence" value="ECO:0007669"/>
    <property type="project" value="TreeGrafter"/>
</dbReference>
<feature type="binding site" evidence="5">
    <location>
        <position position="253"/>
    </location>
    <ligand>
        <name>pyridoxal 5'-phosphate</name>
        <dbReference type="ChEBI" id="CHEBI:597326"/>
    </ligand>
</feature>
<gene>
    <name evidence="5 9" type="primary">kynU</name>
    <name evidence="9" type="ORF">MACH26_29580</name>
</gene>
<evidence type="ECO:0000256" key="5">
    <source>
        <dbReference type="HAMAP-Rule" id="MF_01970"/>
    </source>
</evidence>
<name>A0AA48HRL8_9ALTE</name>
<dbReference type="InterPro" id="IPR010111">
    <property type="entry name" value="Kynureninase"/>
</dbReference>
<dbReference type="GO" id="GO:0097053">
    <property type="term" value="P:L-kynurenine catabolic process"/>
    <property type="evidence" value="ECO:0007669"/>
    <property type="project" value="UniProtKB-UniRule"/>
</dbReference>
<dbReference type="InterPro" id="IPR015422">
    <property type="entry name" value="PyrdxlP-dep_Trfase_small"/>
</dbReference>
<reference evidence="9" key="1">
    <citation type="submission" date="2023-01" db="EMBL/GenBank/DDBJ databases">
        <title>Complete genome sequence of Planctobacterium marinum strain Dej080120_11.</title>
        <authorList>
            <person name="Ueki S."/>
            <person name="Maruyama F."/>
        </authorList>
    </citation>
    <scope>NUCLEOTIDE SEQUENCE</scope>
    <source>
        <strain evidence="9">Dej080120_11</strain>
    </source>
</reference>
<comment type="similarity">
    <text evidence="5 7">Belongs to the kynureninase family.</text>
</comment>
<dbReference type="InterPro" id="IPR015424">
    <property type="entry name" value="PyrdxlP-dep_Trfase"/>
</dbReference>
<dbReference type="GO" id="GO:0030170">
    <property type="term" value="F:pyridoxal phosphate binding"/>
    <property type="evidence" value="ECO:0007669"/>
    <property type="project" value="UniProtKB-UniRule"/>
</dbReference>
<dbReference type="InterPro" id="IPR015421">
    <property type="entry name" value="PyrdxlP-dep_Trfase_major"/>
</dbReference>
<comment type="catalytic activity">
    <reaction evidence="7">
        <text>3-hydroxy-L-kynurenine + H2O = 3-hydroxyanthranilate + L-alanine + H(+)</text>
        <dbReference type="Rhea" id="RHEA:25143"/>
        <dbReference type="ChEBI" id="CHEBI:15377"/>
        <dbReference type="ChEBI" id="CHEBI:15378"/>
        <dbReference type="ChEBI" id="CHEBI:36559"/>
        <dbReference type="ChEBI" id="CHEBI:57972"/>
        <dbReference type="ChEBI" id="CHEBI:58125"/>
        <dbReference type="EC" id="3.7.1.3"/>
    </reaction>
</comment>
<proteinExistence type="inferred from homology"/>
<comment type="cofactor">
    <cofactor evidence="1 5 7 8">
        <name>pyridoxal 5'-phosphate</name>
        <dbReference type="ChEBI" id="CHEBI:597326"/>
    </cofactor>
</comment>
<dbReference type="PANTHER" id="PTHR14084">
    <property type="entry name" value="KYNURENINASE"/>
    <property type="match status" value="1"/>
</dbReference>
<dbReference type="NCBIfam" id="TIGR01814">
    <property type="entry name" value="kynureninase"/>
    <property type="match status" value="1"/>
</dbReference>
<dbReference type="HAMAP" id="MF_01970">
    <property type="entry name" value="Kynureninase"/>
    <property type="match status" value="1"/>
</dbReference>
<evidence type="ECO:0000313" key="9">
    <source>
        <dbReference type="EMBL" id="BDX07437.1"/>
    </source>
</evidence>
<dbReference type="EC" id="3.7.1.3" evidence="5 6"/>
<dbReference type="InterPro" id="IPR000277">
    <property type="entry name" value="Cys/Met-Metab_PyrdxlP-dep_enz"/>
</dbReference>
<evidence type="ECO:0000256" key="2">
    <source>
        <dbReference type="ARBA" id="ARBA00022642"/>
    </source>
</evidence>
<evidence type="ECO:0000256" key="6">
    <source>
        <dbReference type="NCBIfam" id="TIGR01814"/>
    </source>
</evidence>
<comment type="similarity">
    <text evidence="8">Belongs to the trans-sulfuration enzymes family.</text>
</comment>
<dbReference type="SUPFAM" id="SSF53383">
    <property type="entry name" value="PLP-dependent transferases"/>
    <property type="match status" value="1"/>
</dbReference>
<keyword evidence="2 5" id="KW-0662">Pyridine nucleotide biosynthesis</keyword>
<dbReference type="PANTHER" id="PTHR14084:SF0">
    <property type="entry name" value="KYNURENINASE"/>
    <property type="match status" value="1"/>
</dbReference>
<comment type="subunit">
    <text evidence="5 7">Homodimer.</text>
</comment>
<comment type="pathway">
    <text evidence="5 7">Amino-acid degradation; L-kynurenine degradation; L-alanine and anthranilate from L-kynurenine: step 1/1.</text>
</comment>
<evidence type="ECO:0000256" key="1">
    <source>
        <dbReference type="ARBA" id="ARBA00001933"/>
    </source>
</evidence>